<evidence type="ECO:0000313" key="16">
    <source>
        <dbReference type="EMBL" id="MXO65974.1"/>
    </source>
</evidence>
<evidence type="ECO:0000256" key="14">
    <source>
        <dbReference type="PROSITE-ProRule" id="PRU00278"/>
    </source>
</evidence>
<evidence type="ECO:0000256" key="10">
    <source>
        <dbReference type="ARBA" id="ARBA00031484"/>
    </source>
</evidence>
<evidence type="ECO:0000256" key="1">
    <source>
        <dbReference type="ARBA" id="ARBA00004382"/>
    </source>
</evidence>
<dbReference type="InterPro" id="IPR046357">
    <property type="entry name" value="PPIase_dom_sf"/>
</dbReference>
<proteinExistence type="inferred from homology"/>
<dbReference type="Pfam" id="PF13145">
    <property type="entry name" value="Rotamase_2"/>
    <property type="match status" value="1"/>
</dbReference>
<comment type="caution">
    <text evidence="16">The sequence shown here is derived from an EMBL/GenBank/DDBJ whole genome shotgun (WGS) entry which is preliminary data.</text>
</comment>
<keyword evidence="17" id="KW-1185">Reference proteome</keyword>
<dbReference type="GO" id="GO:0003755">
    <property type="term" value="F:peptidyl-prolyl cis-trans isomerase activity"/>
    <property type="evidence" value="ECO:0007669"/>
    <property type="project" value="UniProtKB-KW"/>
</dbReference>
<dbReference type="EMBL" id="WTYT01000004">
    <property type="protein sequence ID" value="MXO65974.1"/>
    <property type="molecule type" value="Genomic_DNA"/>
</dbReference>
<dbReference type="SUPFAM" id="SSF54534">
    <property type="entry name" value="FKBP-like"/>
    <property type="match status" value="1"/>
</dbReference>
<feature type="domain" description="PpiC" evidence="15">
    <location>
        <begin position="272"/>
        <end position="360"/>
    </location>
</feature>
<organism evidence="16 17">
    <name type="scientific">Altericroceibacterium endophyticum</name>
    <dbReference type="NCBI Taxonomy" id="1808508"/>
    <lineage>
        <taxon>Bacteria</taxon>
        <taxon>Pseudomonadati</taxon>
        <taxon>Pseudomonadota</taxon>
        <taxon>Alphaproteobacteria</taxon>
        <taxon>Sphingomonadales</taxon>
        <taxon>Erythrobacteraceae</taxon>
        <taxon>Altericroceibacterium</taxon>
    </lineage>
</organism>
<gene>
    <name evidence="16" type="ORF">GRI91_09435</name>
</gene>
<keyword evidence="6" id="KW-1133">Transmembrane helix</keyword>
<evidence type="ECO:0000256" key="7">
    <source>
        <dbReference type="ARBA" id="ARBA00023136"/>
    </source>
</evidence>
<evidence type="ECO:0000256" key="11">
    <source>
        <dbReference type="ARBA" id="ARBA00038408"/>
    </source>
</evidence>
<comment type="subcellular location">
    <subcellularLocation>
        <location evidence="1">Cell inner membrane</location>
        <topology evidence="1">Single-pass type II membrane protein</topology>
        <orientation evidence="1">Periplasmic side</orientation>
    </subcellularLocation>
</comment>
<evidence type="ECO:0000256" key="4">
    <source>
        <dbReference type="ARBA" id="ARBA00022519"/>
    </source>
</evidence>
<dbReference type="Gene3D" id="1.10.4030.10">
    <property type="entry name" value="Porin chaperone SurA, peptide-binding domain"/>
    <property type="match status" value="1"/>
</dbReference>
<dbReference type="RefSeq" id="WP_160736435.1">
    <property type="nucleotide sequence ID" value="NZ_WTYT01000004.1"/>
</dbReference>
<evidence type="ECO:0000313" key="17">
    <source>
        <dbReference type="Proteomes" id="UP000438476"/>
    </source>
</evidence>
<keyword evidence="4" id="KW-0997">Cell inner membrane</keyword>
<comment type="similarity">
    <text evidence="11">Belongs to the PpiD chaperone family.</text>
</comment>
<dbReference type="InterPro" id="IPR027304">
    <property type="entry name" value="Trigger_fact/SurA_dom_sf"/>
</dbReference>
<dbReference type="PROSITE" id="PS50198">
    <property type="entry name" value="PPIC_PPIASE_2"/>
    <property type="match status" value="1"/>
</dbReference>
<keyword evidence="8" id="KW-0143">Chaperone</keyword>
<evidence type="ECO:0000256" key="6">
    <source>
        <dbReference type="ARBA" id="ARBA00022989"/>
    </source>
</evidence>
<dbReference type="SUPFAM" id="SSF109998">
    <property type="entry name" value="Triger factor/SurA peptide-binding domain-like"/>
    <property type="match status" value="1"/>
</dbReference>
<evidence type="ECO:0000256" key="12">
    <source>
        <dbReference type="ARBA" id="ARBA00040743"/>
    </source>
</evidence>
<sequence>MLQLFRNFFKSKIGIGVTLGFLVLIALAFASSDVATTGTFGGVSGGDRVAVVGGEKIGTADLSMNASNALDMARQQDPKVTMEAFIAQGGLDEVLNQMISRTALSEFARSMGLRAGGRLVDSEILQIQSFKGPDGSFDEDLFRATLQRRGLTESAVRDDMSKGLLSRQVITPVTFGASIPEYFAVRYASLLQEKRDGAIAIIPSRAFAPEGDPTDEQLKSYYAAHRENYIRPERRVIRYATFGEDALSDLRAPTDAEIAARYEQNKAQYAASESRRFTQLVVPTEAAAKAVLDTVNKGSSLAAAAKQNGLATTTIGPVTKSELAEQASAAVAKAGFAVSRGETAQPARGGLGWYILRVDSIDKKPARSLDQVRGDISSTLAQEQKRRAIADLSAQIEDELDQGKTLSDLVKELGLTLQTSKPLTADGNVYGTADSAPEVLSRALATAFDMRENEAQIAEVDPGKTFLIFDVDDITESAAAPLADIRDDVTAAWRMSQGSDAAKKAAERVMKRVKEGSTLAAALKKEETTLPPPDAISMSREQLVRSGQVPPVLALLFSMAEGTVKRLEAPNMNGWFIVQLDDIEAGKVDAEDQMVKATVQNLGTTVGDEYAQQFIAAVEEDIGAERNAVAIDAVRKQLTGLPD</sequence>
<keyword evidence="3" id="KW-1003">Cell membrane</keyword>
<evidence type="ECO:0000256" key="2">
    <source>
        <dbReference type="ARBA" id="ARBA00018370"/>
    </source>
</evidence>
<keyword evidence="14 16" id="KW-0413">Isomerase</keyword>
<dbReference type="AlphaFoldDB" id="A0A6I4T3X6"/>
<keyword evidence="5" id="KW-0812">Transmembrane</keyword>
<reference evidence="16 17" key="1">
    <citation type="submission" date="2019-12" db="EMBL/GenBank/DDBJ databases">
        <title>Genomic-based taxomic classification of the family Erythrobacteraceae.</title>
        <authorList>
            <person name="Xu L."/>
        </authorList>
    </citation>
    <scope>NUCLEOTIDE SEQUENCE [LARGE SCALE GENOMIC DNA]</scope>
    <source>
        <strain evidence="16 17">LMG 29518</strain>
    </source>
</reference>
<dbReference type="Pfam" id="PF13624">
    <property type="entry name" value="SurA_N_3"/>
    <property type="match status" value="1"/>
</dbReference>
<evidence type="ECO:0000256" key="13">
    <source>
        <dbReference type="ARBA" id="ARBA00042775"/>
    </source>
</evidence>
<dbReference type="GO" id="GO:0005886">
    <property type="term" value="C:plasma membrane"/>
    <property type="evidence" value="ECO:0007669"/>
    <property type="project" value="UniProtKB-SubCell"/>
</dbReference>
<dbReference type="Proteomes" id="UP000438476">
    <property type="component" value="Unassembled WGS sequence"/>
</dbReference>
<evidence type="ECO:0000256" key="5">
    <source>
        <dbReference type="ARBA" id="ARBA00022692"/>
    </source>
</evidence>
<keyword evidence="7" id="KW-0472">Membrane</keyword>
<dbReference type="Gene3D" id="3.10.50.40">
    <property type="match status" value="1"/>
</dbReference>
<dbReference type="PANTHER" id="PTHR47529">
    <property type="entry name" value="PEPTIDYL-PROLYL CIS-TRANS ISOMERASE D"/>
    <property type="match status" value="1"/>
</dbReference>
<dbReference type="OrthoDB" id="9768393at2"/>
<dbReference type="PANTHER" id="PTHR47529:SF1">
    <property type="entry name" value="PERIPLASMIC CHAPERONE PPID"/>
    <property type="match status" value="1"/>
</dbReference>
<evidence type="ECO:0000256" key="3">
    <source>
        <dbReference type="ARBA" id="ARBA00022475"/>
    </source>
</evidence>
<protein>
    <recommendedName>
        <fullName evidence="2">Parvulin-like PPIase</fullName>
    </recommendedName>
    <alternativeName>
        <fullName evidence="9">Peptidyl-prolyl cis-trans isomerase plp</fullName>
    </alternativeName>
    <alternativeName>
        <fullName evidence="12">Periplasmic chaperone PpiD</fullName>
    </alternativeName>
    <alternativeName>
        <fullName evidence="13">Periplasmic folding chaperone</fullName>
    </alternativeName>
    <alternativeName>
        <fullName evidence="10">Rotamase plp</fullName>
    </alternativeName>
</protein>
<evidence type="ECO:0000259" key="15">
    <source>
        <dbReference type="PROSITE" id="PS50198"/>
    </source>
</evidence>
<accession>A0A6I4T3X6</accession>
<dbReference type="InterPro" id="IPR052029">
    <property type="entry name" value="PpiD_chaperone"/>
</dbReference>
<dbReference type="InterPro" id="IPR000297">
    <property type="entry name" value="PPIase_PpiC"/>
</dbReference>
<keyword evidence="14" id="KW-0697">Rotamase</keyword>
<evidence type="ECO:0000256" key="9">
    <source>
        <dbReference type="ARBA" id="ARBA00030642"/>
    </source>
</evidence>
<evidence type="ECO:0000256" key="8">
    <source>
        <dbReference type="ARBA" id="ARBA00023186"/>
    </source>
</evidence>
<name>A0A6I4T3X6_9SPHN</name>